<gene>
    <name evidence="2" type="ORF">SAMN05414137_12013</name>
</gene>
<proteinExistence type="predicted"/>
<name>A0A1H7W9R9_STRJI</name>
<reference evidence="3" key="1">
    <citation type="submission" date="2016-10" db="EMBL/GenBank/DDBJ databases">
        <authorList>
            <person name="Varghese N."/>
        </authorList>
    </citation>
    <scope>NUCLEOTIDE SEQUENCE [LARGE SCALE GENOMIC DNA]</scope>
    <source>
        <strain evidence="3">DSM 45096 / BCRC 16803 / CGMCC 4.1857 / CIP 109030 / JCM 12277 / KCTC 19219 / NBRC 100920 / 33214</strain>
    </source>
</reference>
<dbReference type="Gene3D" id="3.30.70.80">
    <property type="entry name" value="Peptidase S8 propeptide/proteinase inhibitor I9"/>
    <property type="match status" value="1"/>
</dbReference>
<dbReference type="RefSeq" id="WP_042446931.1">
    <property type="nucleotide sequence ID" value="NZ_BBPN01000011.1"/>
</dbReference>
<protein>
    <recommendedName>
        <fullName evidence="1">Inhibitor I9 domain-containing protein</fullName>
    </recommendedName>
</protein>
<organism evidence="2 3">
    <name type="scientific">Streptacidiphilus jiangxiensis</name>
    <dbReference type="NCBI Taxonomy" id="235985"/>
    <lineage>
        <taxon>Bacteria</taxon>
        <taxon>Bacillati</taxon>
        <taxon>Actinomycetota</taxon>
        <taxon>Actinomycetes</taxon>
        <taxon>Kitasatosporales</taxon>
        <taxon>Streptomycetaceae</taxon>
        <taxon>Streptacidiphilus</taxon>
    </lineage>
</organism>
<dbReference type="SUPFAM" id="SSF54897">
    <property type="entry name" value="Protease propeptides/inhibitors"/>
    <property type="match status" value="1"/>
</dbReference>
<sequence>MARSYTVVLNTTDVDAAKRLTDHVRAKGGAVTSRYDIGSIPAFAAELPPDVLAAVEADGDVDYVEANPPDRTG</sequence>
<keyword evidence="3" id="KW-1185">Reference proteome</keyword>
<dbReference type="STRING" id="235985.SAMN05414137_12013"/>
<feature type="domain" description="Inhibitor I9" evidence="1">
    <location>
        <begin position="25"/>
        <end position="67"/>
    </location>
</feature>
<dbReference type="InterPro" id="IPR037045">
    <property type="entry name" value="S8pro/Inhibitor_I9_sf"/>
</dbReference>
<dbReference type="Proteomes" id="UP000183015">
    <property type="component" value="Unassembled WGS sequence"/>
</dbReference>
<evidence type="ECO:0000313" key="2">
    <source>
        <dbReference type="EMBL" id="SEM18084.1"/>
    </source>
</evidence>
<dbReference type="EMBL" id="FOAZ01000020">
    <property type="protein sequence ID" value="SEM18084.1"/>
    <property type="molecule type" value="Genomic_DNA"/>
</dbReference>
<evidence type="ECO:0000313" key="3">
    <source>
        <dbReference type="Proteomes" id="UP000183015"/>
    </source>
</evidence>
<accession>A0A1H7W9R9</accession>
<dbReference type="InterPro" id="IPR010259">
    <property type="entry name" value="S8pro/Inhibitor_I9"/>
</dbReference>
<dbReference type="AlphaFoldDB" id="A0A1H7W9R9"/>
<dbReference type="Pfam" id="PF05922">
    <property type="entry name" value="Inhibitor_I9"/>
    <property type="match status" value="1"/>
</dbReference>
<evidence type="ECO:0000259" key="1">
    <source>
        <dbReference type="Pfam" id="PF05922"/>
    </source>
</evidence>